<dbReference type="InterPro" id="IPR043128">
    <property type="entry name" value="Rev_trsase/Diguanyl_cyclase"/>
</dbReference>
<dbReference type="RefSeq" id="WP_006102149.1">
    <property type="nucleotide sequence ID" value="NZ_DS989853.1"/>
</dbReference>
<dbReference type="EMBL" id="DS989853">
    <property type="protein sequence ID" value="EDX74306.1"/>
    <property type="molecule type" value="Genomic_DNA"/>
</dbReference>
<organism evidence="2 3">
    <name type="scientific">Coleofasciculus chthonoplastes PCC 7420</name>
    <dbReference type="NCBI Taxonomy" id="118168"/>
    <lineage>
        <taxon>Bacteria</taxon>
        <taxon>Bacillati</taxon>
        <taxon>Cyanobacteriota</taxon>
        <taxon>Cyanophyceae</taxon>
        <taxon>Coleofasciculales</taxon>
        <taxon>Coleofasciculaceae</taxon>
        <taxon>Coleofasciculus</taxon>
    </lineage>
</organism>
<dbReference type="PANTHER" id="PTHR45138:SF9">
    <property type="entry name" value="DIGUANYLATE CYCLASE DGCM-RELATED"/>
    <property type="match status" value="1"/>
</dbReference>
<dbReference type="STRING" id="118168.MC7420_3830"/>
<dbReference type="OrthoDB" id="453368at2"/>
<dbReference type="SMART" id="SM00267">
    <property type="entry name" value="GGDEF"/>
    <property type="match status" value="1"/>
</dbReference>
<dbReference type="PROSITE" id="PS50887">
    <property type="entry name" value="GGDEF"/>
    <property type="match status" value="1"/>
</dbReference>
<reference evidence="2 3" key="1">
    <citation type="submission" date="2008-07" db="EMBL/GenBank/DDBJ databases">
        <authorList>
            <person name="Tandeau de Marsac N."/>
            <person name="Ferriera S."/>
            <person name="Johnson J."/>
            <person name="Kravitz S."/>
            <person name="Beeson K."/>
            <person name="Sutton G."/>
            <person name="Rogers Y.-H."/>
            <person name="Friedman R."/>
            <person name="Frazier M."/>
            <person name="Venter J.C."/>
        </authorList>
    </citation>
    <scope>NUCLEOTIDE SEQUENCE [LARGE SCALE GENOMIC DNA]</scope>
    <source>
        <strain evidence="2 3">PCC 7420</strain>
    </source>
</reference>
<dbReference type="FunFam" id="3.30.70.270:FF:000001">
    <property type="entry name" value="Diguanylate cyclase domain protein"/>
    <property type="match status" value="1"/>
</dbReference>
<dbReference type="InterPro" id="IPR000160">
    <property type="entry name" value="GGDEF_dom"/>
</dbReference>
<dbReference type="PANTHER" id="PTHR45138">
    <property type="entry name" value="REGULATORY COMPONENTS OF SENSORY TRANSDUCTION SYSTEM"/>
    <property type="match status" value="1"/>
</dbReference>
<evidence type="ECO:0000259" key="1">
    <source>
        <dbReference type="PROSITE" id="PS50887"/>
    </source>
</evidence>
<dbReference type="Gene3D" id="3.30.70.270">
    <property type="match status" value="1"/>
</dbReference>
<dbReference type="NCBIfam" id="TIGR00254">
    <property type="entry name" value="GGDEF"/>
    <property type="match status" value="1"/>
</dbReference>
<dbReference type="InterPro" id="IPR050469">
    <property type="entry name" value="Diguanylate_Cyclase"/>
</dbReference>
<name>B4VUW4_9CYAN</name>
<dbReference type="Proteomes" id="UP000003835">
    <property type="component" value="Unassembled WGS sequence"/>
</dbReference>
<dbReference type="GO" id="GO:0052621">
    <property type="term" value="F:diguanylate cyclase activity"/>
    <property type="evidence" value="ECO:0007669"/>
    <property type="project" value="TreeGrafter"/>
</dbReference>
<feature type="domain" description="GGDEF" evidence="1">
    <location>
        <begin position="192"/>
        <end position="327"/>
    </location>
</feature>
<dbReference type="InterPro" id="IPR029787">
    <property type="entry name" value="Nucleotide_cyclase"/>
</dbReference>
<gene>
    <name evidence="2" type="ORF">MC7420_3830</name>
</gene>
<sequence length="330" mass="36899">MDASVLIVGNPQFLKTFLDQIRTITSGKVEESANPEDALSKVQAKQYAILIVQATQNGSLELCKQVKEQLQLSWTYCILINDPSYSLSEGKAADPRREQIICAEALEGGADAYLPLTCTPTGDPGSTLAEYRLLKAHILAGWRSVQFYQKLLQTNDVLSTLALADPLTELNNRRAMEWELPRQIQNARTYITDLSVIMMDVDHFKSVNDTYGHQVGDRVLQLLSTRLQHNLRLQDTLFRYGGEEFLVVLNQTSGEEAKIVAKRLRYQINEQPFNVDGTIAIEITISVGIASLKASDDHKGESLVKRADHNLLRAKAKGTNQVLYSDDTLY</sequence>
<dbReference type="CDD" id="cd01949">
    <property type="entry name" value="GGDEF"/>
    <property type="match status" value="1"/>
</dbReference>
<dbReference type="HOGENOM" id="CLU_000445_11_28_3"/>
<protein>
    <submittedName>
        <fullName evidence="2">GGDEF domain protein</fullName>
    </submittedName>
</protein>
<keyword evidence="3" id="KW-1185">Reference proteome</keyword>
<dbReference type="Pfam" id="PF00990">
    <property type="entry name" value="GGDEF"/>
    <property type="match status" value="1"/>
</dbReference>
<proteinExistence type="predicted"/>
<dbReference type="eggNOG" id="COG3706">
    <property type="taxonomic scope" value="Bacteria"/>
</dbReference>
<evidence type="ECO:0000313" key="2">
    <source>
        <dbReference type="EMBL" id="EDX74306.1"/>
    </source>
</evidence>
<dbReference type="SUPFAM" id="SSF55073">
    <property type="entry name" value="Nucleotide cyclase"/>
    <property type="match status" value="1"/>
</dbReference>
<dbReference type="AlphaFoldDB" id="B4VUW4"/>
<accession>B4VUW4</accession>
<evidence type="ECO:0000313" key="3">
    <source>
        <dbReference type="Proteomes" id="UP000003835"/>
    </source>
</evidence>